<accession>A0ABN7UP20</accession>
<proteinExistence type="predicted"/>
<dbReference type="PROSITE" id="PS50086">
    <property type="entry name" value="TBC_RABGAP"/>
    <property type="match status" value="1"/>
</dbReference>
<dbReference type="PANTHER" id="PTHR22957">
    <property type="entry name" value="TBC1 DOMAIN FAMILY MEMBER GTPASE-ACTIVATING PROTEIN"/>
    <property type="match status" value="1"/>
</dbReference>
<dbReference type="PANTHER" id="PTHR22957:SF502">
    <property type="entry name" value="SMALL G PROTEIN SIGNALING MODULATOR 2-RELATED"/>
    <property type="match status" value="1"/>
</dbReference>
<dbReference type="EMBL" id="CAJVQB010004161">
    <property type="protein sequence ID" value="CAG8628654.1"/>
    <property type="molecule type" value="Genomic_DNA"/>
</dbReference>
<dbReference type="SUPFAM" id="SSF47923">
    <property type="entry name" value="Ypt/Rab-GAP domain of gyp1p"/>
    <property type="match status" value="1"/>
</dbReference>
<dbReference type="Pfam" id="PF00566">
    <property type="entry name" value="RabGAP-TBC"/>
    <property type="match status" value="1"/>
</dbReference>
<evidence type="ECO:0000256" key="1">
    <source>
        <dbReference type="ARBA" id="ARBA00022468"/>
    </source>
</evidence>
<keyword evidence="1" id="KW-0343">GTPase activation</keyword>
<feature type="domain" description="Rab-GAP TBC" evidence="2">
    <location>
        <begin position="1"/>
        <end position="228"/>
    </location>
</feature>
<gene>
    <name evidence="3" type="ORF">GMARGA_LOCUS8218</name>
</gene>
<dbReference type="Gene3D" id="1.10.8.270">
    <property type="entry name" value="putative rabgap domain of human tbc1 domain family member 14 like domains"/>
    <property type="match status" value="1"/>
</dbReference>
<dbReference type="Proteomes" id="UP000789901">
    <property type="component" value="Unassembled WGS sequence"/>
</dbReference>
<evidence type="ECO:0000313" key="4">
    <source>
        <dbReference type="Proteomes" id="UP000789901"/>
    </source>
</evidence>
<reference evidence="3 4" key="1">
    <citation type="submission" date="2021-06" db="EMBL/GenBank/DDBJ databases">
        <authorList>
            <person name="Kallberg Y."/>
            <person name="Tangrot J."/>
            <person name="Rosling A."/>
        </authorList>
    </citation>
    <scope>NUCLEOTIDE SEQUENCE [LARGE SCALE GENOMIC DNA]</scope>
    <source>
        <strain evidence="3 4">120-4 pot B 10/14</strain>
    </source>
</reference>
<keyword evidence="4" id="KW-1185">Reference proteome</keyword>
<dbReference type="InterPro" id="IPR000195">
    <property type="entry name" value="Rab-GAP-TBC_dom"/>
</dbReference>
<evidence type="ECO:0000313" key="3">
    <source>
        <dbReference type="EMBL" id="CAG8628654.1"/>
    </source>
</evidence>
<evidence type="ECO:0000259" key="2">
    <source>
        <dbReference type="PROSITE" id="PS50086"/>
    </source>
</evidence>
<sequence length="228" mass="26720">SSFKVPNSDDFKEQKMRIEKDDIRTDRDMELFAIEDMPHPDPLISASSKTTNKKLEAMKDILMTYHFYNKDLGYVQGMSDLLAPLLNRWRPNILGVRRRQLLTLEHLIKFMDPLLYKHLIRLGACKIHMGSPMVRLSMHKFSFIRWRGYFGQVSNGYHRIFETIRQNFKAETLFHQFQRRVEIIDRKRSSVHQDNQIWVDLCEEGSTDEGSSSDAAVVSDRLPVIANC</sequence>
<organism evidence="3 4">
    <name type="scientific">Gigaspora margarita</name>
    <dbReference type="NCBI Taxonomy" id="4874"/>
    <lineage>
        <taxon>Eukaryota</taxon>
        <taxon>Fungi</taxon>
        <taxon>Fungi incertae sedis</taxon>
        <taxon>Mucoromycota</taxon>
        <taxon>Glomeromycotina</taxon>
        <taxon>Glomeromycetes</taxon>
        <taxon>Diversisporales</taxon>
        <taxon>Gigasporaceae</taxon>
        <taxon>Gigaspora</taxon>
    </lineage>
</organism>
<name>A0ABN7UP20_GIGMA</name>
<dbReference type="InterPro" id="IPR035969">
    <property type="entry name" value="Rab-GAP_TBC_sf"/>
</dbReference>
<feature type="non-terminal residue" evidence="3">
    <location>
        <position position="1"/>
    </location>
</feature>
<protein>
    <submittedName>
        <fullName evidence="3">41087_t:CDS:1</fullName>
    </submittedName>
</protein>
<comment type="caution">
    <text evidence="3">The sequence shown here is derived from an EMBL/GenBank/DDBJ whole genome shotgun (WGS) entry which is preliminary data.</text>
</comment>